<organism evidence="1 2">
    <name type="scientific">Arachis hypogaea</name>
    <name type="common">Peanut</name>
    <dbReference type="NCBI Taxonomy" id="3818"/>
    <lineage>
        <taxon>Eukaryota</taxon>
        <taxon>Viridiplantae</taxon>
        <taxon>Streptophyta</taxon>
        <taxon>Embryophyta</taxon>
        <taxon>Tracheophyta</taxon>
        <taxon>Spermatophyta</taxon>
        <taxon>Magnoliopsida</taxon>
        <taxon>eudicotyledons</taxon>
        <taxon>Gunneridae</taxon>
        <taxon>Pentapetalae</taxon>
        <taxon>rosids</taxon>
        <taxon>fabids</taxon>
        <taxon>Fabales</taxon>
        <taxon>Fabaceae</taxon>
        <taxon>Papilionoideae</taxon>
        <taxon>50 kb inversion clade</taxon>
        <taxon>dalbergioids sensu lato</taxon>
        <taxon>Dalbergieae</taxon>
        <taxon>Pterocarpus clade</taxon>
        <taxon>Arachis</taxon>
    </lineage>
</organism>
<sequence>MCIAIKLQMDVHGVSVLPSDRTSDTGEFNFQPWMFYFVREVRRVGGAHTCLAPTMSQDYQQLDSSLICKVILPLIQSSPSVSITVLQGAV</sequence>
<proteinExistence type="predicted"/>
<reference evidence="1 2" key="1">
    <citation type="submission" date="2019-01" db="EMBL/GenBank/DDBJ databases">
        <title>Sequencing of cultivated peanut Arachis hypogaea provides insights into genome evolution and oil improvement.</title>
        <authorList>
            <person name="Chen X."/>
        </authorList>
    </citation>
    <scope>NUCLEOTIDE SEQUENCE [LARGE SCALE GENOMIC DNA]</scope>
    <source>
        <strain evidence="2">cv. Fuhuasheng</strain>
        <tissue evidence="1">Leaves</tissue>
    </source>
</reference>
<dbReference type="AlphaFoldDB" id="A0A444YKV9"/>
<evidence type="ECO:0000313" key="1">
    <source>
        <dbReference type="EMBL" id="RYR02538.1"/>
    </source>
</evidence>
<name>A0A444YKV9_ARAHY</name>
<gene>
    <name evidence="1" type="ORF">Ahy_B06g081337</name>
</gene>
<evidence type="ECO:0000313" key="2">
    <source>
        <dbReference type="Proteomes" id="UP000289738"/>
    </source>
</evidence>
<protein>
    <submittedName>
        <fullName evidence="1">Uncharacterized protein</fullName>
    </submittedName>
</protein>
<comment type="caution">
    <text evidence="1">The sequence shown here is derived from an EMBL/GenBank/DDBJ whole genome shotgun (WGS) entry which is preliminary data.</text>
</comment>
<dbReference type="EMBL" id="SDMP01000016">
    <property type="protein sequence ID" value="RYR02538.1"/>
    <property type="molecule type" value="Genomic_DNA"/>
</dbReference>
<dbReference type="Proteomes" id="UP000289738">
    <property type="component" value="Chromosome B06"/>
</dbReference>
<keyword evidence="2" id="KW-1185">Reference proteome</keyword>
<accession>A0A444YKV9</accession>